<sequence>MMKRIRAVILLSLFLFANSCSPDNKSDPAPSAEENSTFVKEKSVKESEIGVTIDRYLSAIEAMGFSGAAVVSKGDGIVLRKGYGLADRESRRPYAPTTVQSHGSITKQMTGAAILLLESRGLLSVDDSIGEYLEDIPEEKQEITIHQLLTHTSGLPGGVGPDDEPIAAPAYVDRLMGASLQFDPGTGYAYSNAGYALLGIIVECVSGRGYEHFLREELLLPAGLTETGYVLPDWDRSRLAAGYQYGEKWGLVYERGWLEEGPGWHLRANGGLHTTIDDMYRWFQNTLRGEGVLSEEIVKRWTTGYITESNGVSQYGYGWVVYDTEWGPMIAHSGSNRIFSADFVWLPEKELFFYIQGNTSMMAASEQRSSVLGAAFNDDFLMPPLIESKDAAKPRVAQEREGAYHLDGGRLELTADDTRLVAKLWGQPALNLLMNPAEEQKKQFAELNRRTRDAMNKLKDGQEDALDGLMREGEDPVAPTSVLLNRINQIGNLDSLHVIGTYANTPGSRFSEYGPWTTFVYAEFAHWNQYWNIVWKKDGTYKGVYSGPWPTVILVPTAENEYTGIRQGPPWDTIEMHFESECLVVDKSQACSES</sequence>
<evidence type="ECO:0000256" key="1">
    <source>
        <dbReference type="SAM" id="SignalP"/>
    </source>
</evidence>
<proteinExistence type="predicted"/>
<reference evidence="3 4" key="1">
    <citation type="submission" date="2017-05" db="EMBL/GenBank/DDBJ databases">
        <authorList>
            <person name="Varghese N."/>
            <person name="Submissions S."/>
        </authorList>
    </citation>
    <scope>NUCLEOTIDE SEQUENCE [LARGE SCALE GENOMIC DNA]</scope>
    <source>
        <strain evidence="3 4">DSM 21194</strain>
    </source>
</reference>
<dbReference type="RefSeq" id="WP_142714145.1">
    <property type="nucleotide sequence ID" value="NZ_FXTH01000006.1"/>
</dbReference>
<feature type="chain" id="PRO_5021730599" evidence="1">
    <location>
        <begin position="23"/>
        <end position="594"/>
    </location>
</feature>
<gene>
    <name evidence="3" type="ORF">SAMN06265218_106155</name>
</gene>
<dbReference type="Proteomes" id="UP000317593">
    <property type="component" value="Unassembled WGS sequence"/>
</dbReference>
<accession>A0A521CKD3</accession>
<organism evidence="3 4">
    <name type="scientific">Fodinibius sediminis</name>
    <dbReference type="NCBI Taxonomy" id="1214077"/>
    <lineage>
        <taxon>Bacteria</taxon>
        <taxon>Pseudomonadati</taxon>
        <taxon>Balneolota</taxon>
        <taxon>Balneolia</taxon>
        <taxon>Balneolales</taxon>
        <taxon>Balneolaceae</taxon>
        <taxon>Fodinibius</taxon>
    </lineage>
</organism>
<evidence type="ECO:0000259" key="2">
    <source>
        <dbReference type="Pfam" id="PF00144"/>
    </source>
</evidence>
<evidence type="ECO:0000313" key="4">
    <source>
        <dbReference type="Proteomes" id="UP000317593"/>
    </source>
</evidence>
<keyword evidence="4" id="KW-1185">Reference proteome</keyword>
<feature type="signal peptide" evidence="1">
    <location>
        <begin position="1"/>
        <end position="22"/>
    </location>
</feature>
<keyword evidence="1" id="KW-0732">Signal</keyword>
<dbReference type="InterPro" id="IPR001466">
    <property type="entry name" value="Beta-lactam-related"/>
</dbReference>
<name>A0A521CKD3_9BACT</name>
<dbReference type="InterPro" id="IPR012338">
    <property type="entry name" value="Beta-lactam/transpept-like"/>
</dbReference>
<dbReference type="InterPro" id="IPR050491">
    <property type="entry name" value="AmpC-like"/>
</dbReference>
<feature type="domain" description="Beta-lactamase-related" evidence="2">
    <location>
        <begin position="65"/>
        <end position="358"/>
    </location>
</feature>
<dbReference type="PANTHER" id="PTHR46825:SF9">
    <property type="entry name" value="BETA-LACTAMASE-RELATED DOMAIN-CONTAINING PROTEIN"/>
    <property type="match status" value="1"/>
</dbReference>
<protein>
    <submittedName>
        <fullName evidence="3">CubicO group peptidase, beta-lactamase class C family</fullName>
    </submittedName>
</protein>
<dbReference type="AlphaFoldDB" id="A0A521CKD3"/>
<dbReference type="Gene3D" id="3.40.710.10">
    <property type="entry name" value="DD-peptidase/beta-lactamase superfamily"/>
    <property type="match status" value="1"/>
</dbReference>
<dbReference type="SUPFAM" id="SSF56601">
    <property type="entry name" value="beta-lactamase/transpeptidase-like"/>
    <property type="match status" value="1"/>
</dbReference>
<dbReference type="Pfam" id="PF00144">
    <property type="entry name" value="Beta-lactamase"/>
    <property type="match status" value="1"/>
</dbReference>
<dbReference type="PANTHER" id="PTHR46825">
    <property type="entry name" value="D-ALANYL-D-ALANINE-CARBOXYPEPTIDASE/ENDOPEPTIDASE AMPH"/>
    <property type="match status" value="1"/>
</dbReference>
<dbReference type="EMBL" id="FXTH01000006">
    <property type="protein sequence ID" value="SMO59884.1"/>
    <property type="molecule type" value="Genomic_DNA"/>
</dbReference>
<evidence type="ECO:0000313" key="3">
    <source>
        <dbReference type="EMBL" id="SMO59884.1"/>
    </source>
</evidence>
<dbReference type="OrthoDB" id="9793489at2"/>